<dbReference type="InterPro" id="IPR050346">
    <property type="entry name" value="FMO-like"/>
</dbReference>
<dbReference type="PANTHER" id="PTHR23023">
    <property type="entry name" value="DIMETHYLANILINE MONOOXYGENASE"/>
    <property type="match status" value="1"/>
</dbReference>
<keyword evidence="8" id="KW-0472">Membrane</keyword>
<dbReference type="Pfam" id="PF00743">
    <property type="entry name" value="FMO-like"/>
    <property type="match status" value="1"/>
</dbReference>
<evidence type="ECO:0000256" key="7">
    <source>
        <dbReference type="RuleBase" id="RU361177"/>
    </source>
</evidence>
<dbReference type="FunFam" id="3.50.50.60:FF:000065">
    <property type="entry name" value="Dimethylaniline monooxygenase [N-oxide-forming]"/>
    <property type="match status" value="1"/>
</dbReference>
<dbReference type="AlphaFoldDB" id="A0AA88XWQ3"/>
<dbReference type="EC" id="1.-.-.-" evidence="7"/>
<organism evidence="9 10">
    <name type="scientific">Pinctada imbricata</name>
    <name type="common">Atlantic pearl-oyster</name>
    <name type="synonym">Pinctada martensii</name>
    <dbReference type="NCBI Taxonomy" id="66713"/>
    <lineage>
        <taxon>Eukaryota</taxon>
        <taxon>Metazoa</taxon>
        <taxon>Spiralia</taxon>
        <taxon>Lophotrochozoa</taxon>
        <taxon>Mollusca</taxon>
        <taxon>Bivalvia</taxon>
        <taxon>Autobranchia</taxon>
        <taxon>Pteriomorphia</taxon>
        <taxon>Pterioida</taxon>
        <taxon>Pterioidea</taxon>
        <taxon>Pteriidae</taxon>
        <taxon>Pinctada</taxon>
    </lineage>
</organism>
<gene>
    <name evidence="9" type="ORF">FSP39_014909</name>
</gene>
<keyword evidence="6 7" id="KW-0560">Oxidoreductase</keyword>
<dbReference type="EMBL" id="VSWD01000013">
    <property type="protein sequence ID" value="KAK3084537.1"/>
    <property type="molecule type" value="Genomic_DNA"/>
</dbReference>
<keyword evidence="10" id="KW-1185">Reference proteome</keyword>
<dbReference type="GO" id="GO:0050661">
    <property type="term" value="F:NADP binding"/>
    <property type="evidence" value="ECO:0007669"/>
    <property type="project" value="InterPro"/>
</dbReference>
<accession>A0AA88XWQ3</accession>
<sequence length="251" mass="28359">MTGAIRMKPDIHESSDRIVSFADGSSENIDAVVMATGYTYTIPFVDDSVLRIKENETSLYKYVFPPHHTHPTFGVVGLVQAIGAVMPIAEMQCRWFTRLQKGLCKLPSGAAMLEDIERKRAEMKEVYVPTRRHTLQTYWIEIMDDIASEIGVKPDLVRLFRDDPWLAARCYFGPCLPAQYRLQGPGKWNGAKSCIQNALRRCTTPMHGGLKPKNAKIEKSSPTCVEATVPFFLKSYILIFLFFLFLTCVAN</sequence>
<evidence type="ECO:0000256" key="1">
    <source>
        <dbReference type="ARBA" id="ARBA00001974"/>
    </source>
</evidence>
<evidence type="ECO:0000256" key="2">
    <source>
        <dbReference type="ARBA" id="ARBA00009183"/>
    </source>
</evidence>
<keyword evidence="3 7" id="KW-0285">Flavoprotein</keyword>
<evidence type="ECO:0000256" key="8">
    <source>
        <dbReference type="SAM" id="Phobius"/>
    </source>
</evidence>
<comment type="caution">
    <text evidence="9">The sequence shown here is derived from an EMBL/GenBank/DDBJ whole genome shotgun (WGS) entry which is preliminary data.</text>
</comment>
<proteinExistence type="inferred from homology"/>
<dbReference type="InterPro" id="IPR020946">
    <property type="entry name" value="Flavin_mOase-like"/>
</dbReference>
<reference evidence="9" key="1">
    <citation type="submission" date="2019-08" db="EMBL/GenBank/DDBJ databases">
        <title>The improved chromosome-level genome for the pearl oyster Pinctada fucata martensii using PacBio sequencing and Hi-C.</title>
        <authorList>
            <person name="Zheng Z."/>
        </authorList>
    </citation>
    <scope>NUCLEOTIDE SEQUENCE</scope>
    <source>
        <strain evidence="9">ZZ-2019</strain>
        <tissue evidence="9">Adductor muscle</tissue>
    </source>
</reference>
<evidence type="ECO:0000256" key="5">
    <source>
        <dbReference type="ARBA" id="ARBA00022857"/>
    </source>
</evidence>
<dbReference type="InterPro" id="IPR036188">
    <property type="entry name" value="FAD/NAD-bd_sf"/>
</dbReference>
<dbReference type="GO" id="GO:0004499">
    <property type="term" value="F:N,N-dimethylaniline monooxygenase activity"/>
    <property type="evidence" value="ECO:0007669"/>
    <property type="project" value="InterPro"/>
</dbReference>
<evidence type="ECO:0000256" key="4">
    <source>
        <dbReference type="ARBA" id="ARBA00022827"/>
    </source>
</evidence>
<protein>
    <recommendedName>
        <fullName evidence="7">Flavin-containing monooxygenase</fullName>
        <ecNumber evidence="7">1.-.-.-</ecNumber>
    </recommendedName>
</protein>
<comment type="cofactor">
    <cofactor evidence="1 7">
        <name>FAD</name>
        <dbReference type="ChEBI" id="CHEBI:57692"/>
    </cofactor>
</comment>
<keyword evidence="8" id="KW-1133">Transmembrane helix</keyword>
<feature type="transmembrane region" description="Helical" evidence="8">
    <location>
        <begin position="231"/>
        <end position="250"/>
    </location>
</feature>
<keyword evidence="4 7" id="KW-0274">FAD</keyword>
<evidence type="ECO:0000256" key="6">
    <source>
        <dbReference type="ARBA" id="ARBA00023002"/>
    </source>
</evidence>
<keyword evidence="8" id="KW-0812">Transmembrane</keyword>
<evidence type="ECO:0000313" key="10">
    <source>
        <dbReference type="Proteomes" id="UP001186944"/>
    </source>
</evidence>
<comment type="similarity">
    <text evidence="2 7">Belongs to the FMO family.</text>
</comment>
<keyword evidence="5" id="KW-0521">NADP</keyword>
<dbReference type="SUPFAM" id="SSF51905">
    <property type="entry name" value="FAD/NAD(P)-binding domain"/>
    <property type="match status" value="1"/>
</dbReference>
<dbReference type="GO" id="GO:0050660">
    <property type="term" value="F:flavin adenine dinucleotide binding"/>
    <property type="evidence" value="ECO:0007669"/>
    <property type="project" value="InterPro"/>
</dbReference>
<evidence type="ECO:0000313" key="9">
    <source>
        <dbReference type="EMBL" id="KAK3084537.1"/>
    </source>
</evidence>
<name>A0AA88XWQ3_PINIB</name>
<dbReference type="Proteomes" id="UP001186944">
    <property type="component" value="Unassembled WGS sequence"/>
</dbReference>
<dbReference type="FunFam" id="3.50.50.60:FF:000023">
    <property type="entry name" value="Dimethylaniline monooxygenase [N-oxide-forming]"/>
    <property type="match status" value="1"/>
</dbReference>
<evidence type="ECO:0000256" key="3">
    <source>
        <dbReference type="ARBA" id="ARBA00022630"/>
    </source>
</evidence>
<keyword evidence="7" id="KW-0503">Monooxygenase</keyword>
<dbReference type="Gene3D" id="3.50.50.60">
    <property type="entry name" value="FAD/NAD(P)-binding domain"/>
    <property type="match status" value="2"/>
</dbReference>